<dbReference type="GO" id="GO:0000266">
    <property type="term" value="P:mitochondrial fission"/>
    <property type="evidence" value="ECO:0007669"/>
    <property type="project" value="TreeGrafter"/>
</dbReference>
<dbReference type="Proteomes" id="UP000762676">
    <property type="component" value="Unassembled WGS sequence"/>
</dbReference>
<proteinExistence type="inferred from homology"/>
<evidence type="ECO:0000256" key="3">
    <source>
        <dbReference type="SAM" id="MobiDB-lite"/>
    </source>
</evidence>
<organism evidence="4 5">
    <name type="scientific">Elysia marginata</name>
    <dbReference type="NCBI Taxonomy" id="1093978"/>
    <lineage>
        <taxon>Eukaryota</taxon>
        <taxon>Metazoa</taxon>
        <taxon>Spiralia</taxon>
        <taxon>Lophotrochozoa</taxon>
        <taxon>Mollusca</taxon>
        <taxon>Gastropoda</taxon>
        <taxon>Heterobranchia</taxon>
        <taxon>Euthyneura</taxon>
        <taxon>Panpulmonata</taxon>
        <taxon>Sacoglossa</taxon>
        <taxon>Placobranchoidea</taxon>
        <taxon>Plakobranchidae</taxon>
        <taxon>Elysia</taxon>
    </lineage>
</organism>
<feature type="coiled-coil region" evidence="2">
    <location>
        <begin position="154"/>
        <end position="181"/>
    </location>
</feature>
<keyword evidence="2" id="KW-0175">Coiled coil</keyword>
<gene>
    <name evidence="4" type="ORF">ElyMa_004098200</name>
</gene>
<dbReference type="GO" id="GO:0009060">
    <property type="term" value="P:aerobic respiration"/>
    <property type="evidence" value="ECO:0007669"/>
    <property type="project" value="TreeGrafter"/>
</dbReference>
<name>A0AAV4G9V6_9GAST</name>
<dbReference type="PANTHER" id="PTHR14215:SF0">
    <property type="entry name" value="WH2 DOMAIN-CONTAINING PROTEIN"/>
    <property type="match status" value="1"/>
</dbReference>
<dbReference type="PANTHER" id="PTHR14215">
    <property type="entry name" value="PROTEIN OF UNKNOWN FUNCTION DUF729"/>
    <property type="match status" value="1"/>
</dbReference>
<sequence>MSDVLEDMEVLLERAVQYLTYVLDNLLLHIHRNKHRPLNRKTLVRWMSIFIPSPRDPRVKLQSKLREGNINEALQRWGSCGSLGSVCSATSLQNLVEEDLGDNMVRFRIGNCKDEDNSEDAFQNAYFMPIPDLSDRFTSTPNFDRSACSSVVSSDQQGGKLAEMEAELATLRKQIAMLVMAQECSMDADKTREVKSVELEESQTLSASPAAALPLPGSPTLCSTLNDSGCESSEGVPVGKKPSHSTSLSAVCNSEVIIPAPPPPPPLPLFPGINERESVAEVIRKRQTAKTYQQGTKDVPDMADVLKGLGSVKLRAVERSPGGTPMCSRRRLDRTPTDPASIIAMALRKKFASHRGLSPESDQENDMSSFLSDRSQSPFGQQKLKKTQRRLSLYNESEDWTPVSSPLKTLNF</sequence>
<protein>
    <submittedName>
        <fullName evidence="4">Mitochondrial fission regulator 2</fullName>
    </submittedName>
</protein>
<evidence type="ECO:0000313" key="4">
    <source>
        <dbReference type="EMBL" id="GFR82462.1"/>
    </source>
</evidence>
<dbReference type="EMBL" id="BMAT01008337">
    <property type="protein sequence ID" value="GFR82462.1"/>
    <property type="molecule type" value="Genomic_DNA"/>
</dbReference>
<keyword evidence="5" id="KW-1185">Reference proteome</keyword>
<comment type="caution">
    <text evidence="4">The sequence shown here is derived from an EMBL/GenBank/DDBJ whole genome shotgun (WGS) entry which is preliminary data.</text>
</comment>
<comment type="similarity">
    <text evidence="1">Belongs to the MTFR1 family.</text>
</comment>
<evidence type="ECO:0000256" key="2">
    <source>
        <dbReference type="SAM" id="Coils"/>
    </source>
</evidence>
<dbReference type="Pfam" id="PF05308">
    <property type="entry name" value="Mito_fiss_reg"/>
    <property type="match status" value="2"/>
</dbReference>
<evidence type="ECO:0000313" key="5">
    <source>
        <dbReference type="Proteomes" id="UP000762676"/>
    </source>
</evidence>
<dbReference type="GO" id="GO:0005739">
    <property type="term" value="C:mitochondrion"/>
    <property type="evidence" value="ECO:0007669"/>
    <property type="project" value="TreeGrafter"/>
</dbReference>
<reference evidence="4 5" key="1">
    <citation type="journal article" date="2021" name="Elife">
        <title>Chloroplast acquisition without the gene transfer in kleptoplastic sea slugs, Plakobranchus ocellatus.</title>
        <authorList>
            <person name="Maeda T."/>
            <person name="Takahashi S."/>
            <person name="Yoshida T."/>
            <person name="Shimamura S."/>
            <person name="Takaki Y."/>
            <person name="Nagai Y."/>
            <person name="Toyoda A."/>
            <person name="Suzuki Y."/>
            <person name="Arimoto A."/>
            <person name="Ishii H."/>
            <person name="Satoh N."/>
            <person name="Nishiyama T."/>
            <person name="Hasebe M."/>
            <person name="Maruyama T."/>
            <person name="Minagawa J."/>
            <person name="Obokata J."/>
            <person name="Shigenobu S."/>
        </authorList>
    </citation>
    <scope>NUCLEOTIDE SEQUENCE [LARGE SCALE GENOMIC DNA]</scope>
</reference>
<accession>A0AAV4G9V6</accession>
<dbReference type="InterPro" id="IPR007972">
    <property type="entry name" value="Mtfr1"/>
</dbReference>
<feature type="compositionally biased region" description="Polar residues" evidence="3">
    <location>
        <begin position="366"/>
        <end position="380"/>
    </location>
</feature>
<evidence type="ECO:0000256" key="1">
    <source>
        <dbReference type="ARBA" id="ARBA00005807"/>
    </source>
</evidence>
<dbReference type="AlphaFoldDB" id="A0AAV4G9V6"/>
<feature type="region of interest" description="Disordered" evidence="3">
    <location>
        <begin position="353"/>
        <end position="390"/>
    </location>
</feature>